<dbReference type="GO" id="GO:0005525">
    <property type="term" value="F:GTP binding"/>
    <property type="evidence" value="ECO:0007669"/>
    <property type="project" value="InterPro"/>
</dbReference>
<dbReference type="EMBL" id="DTPI01000028">
    <property type="protein sequence ID" value="HGE66292.1"/>
    <property type="molecule type" value="Genomic_DNA"/>
</dbReference>
<dbReference type="AlphaFoldDB" id="A0A7C3UK16"/>
<evidence type="ECO:0000313" key="2">
    <source>
        <dbReference type="EMBL" id="HGE66292.1"/>
    </source>
</evidence>
<organism evidence="2">
    <name type="scientific">Geoglobus ahangari</name>
    <dbReference type="NCBI Taxonomy" id="113653"/>
    <lineage>
        <taxon>Archaea</taxon>
        <taxon>Methanobacteriati</taxon>
        <taxon>Methanobacteriota</taxon>
        <taxon>Archaeoglobi</taxon>
        <taxon>Archaeoglobales</taxon>
        <taxon>Archaeoglobaceae</taxon>
        <taxon>Geoglobus</taxon>
    </lineage>
</organism>
<feature type="domain" description="Molybdopterin-guanine dinucleotide biosynthesis protein B (MobB)" evidence="1">
    <location>
        <begin position="2"/>
        <end position="130"/>
    </location>
</feature>
<comment type="caution">
    <text evidence="2">The sequence shown here is derived from an EMBL/GenBank/DDBJ whole genome shotgun (WGS) entry which is preliminary data.</text>
</comment>
<proteinExistence type="predicted"/>
<dbReference type="InterPro" id="IPR027417">
    <property type="entry name" value="P-loop_NTPase"/>
</dbReference>
<evidence type="ECO:0000313" key="3">
    <source>
        <dbReference type="EMBL" id="HGU59710.1"/>
    </source>
</evidence>
<dbReference type="EMBL" id="DTAK01000044">
    <property type="protein sequence ID" value="HGU59710.1"/>
    <property type="molecule type" value="Genomic_DNA"/>
</dbReference>
<accession>A0A7C3UK16</accession>
<dbReference type="PANTHER" id="PTHR40072:SF1">
    <property type="entry name" value="MOLYBDOPTERIN-GUANINE DINUCLEOTIDE BIOSYNTHESIS ADAPTER PROTEIN"/>
    <property type="match status" value="1"/>
</dbReference>
<dbReference type="InterPro" id="IPR052539">
    <property type="entry name" value="MGD_biosynthesis_adapter"/>
</dbReference>
<sequence length="160" mass="18302">MIISIVGPSKSGKTTLLTKLVPLLRDMGLRVVVVKHHAHGDFEIDREGKDSWKLYNSGADVVIASSVKMAFIRRMESDDLDYICEKYLKDYDLILTEGFNRAGKDRIVILKDPKDLEFFKHGKILAVVCDSEINGYKMFKRDQVKEIARFIYELITNSNS</sequence>
<dbReference type="Pfam" id="PF03205">
    <property type="entry name" value="MobB"/>
    <property type="match status" value="1"/>
</dbReference>
<dbReference type="NCBIfam" id="TIGR00176">
    <property type="entry name" value="mobB"/>
    <property type="match status" value="1"/>
</dbReference>
<dbReference type="Gene3D" id="3.40.50.300">
    <property type="entry name" value="P-loop containing nucleotide triphosphate hydrolases"/>
    <property type="match status" value="1"/>
</dbReference>
<protein>
    <submittedName>
        <fullName evidence="2">Molybdopterin-guanine dinucleotide biosynthesis protein B</fullName>
    </submittedName>
</protein>
<gene>
    <name evidence="2" type="primary">mobB</name>
    <name evidence="3" type="ORF">ENT89_06130</name>
    <name evidence="2" type="ORF">ENX77_04100</name>
</gene>
<name>A0A7C3UK16_9EURY</name>
<dbReference type="CDD" id="cd03116">
    <property type="entry name" value="MobB"/>
    <property type="match status" value="1"/>
</dbReference>
<reference evidence="2" key="1">
    <citation type="journal article" date="2020" name="mSystems">
        <title>Genome- and Community-Level Interaction Insights into Carbon Utilization and Element Cycling Functions of Hydrothermarchaeota in Hydrothermal Sediment.</title>
        <authorList>
            <person name="Zhou Z."/>
            <person name="Liu Y."/>
            <person name="Xu W."/>
            <person name="Pan J."/>
            <person name="Luo Z.H."/>
            <person name="Li M."/>
        </authorList>
    </citation>
    <scope>NUCLEOTIDE SEQUENCE [LARGE SCALE GENOMIC DNA]</scope>
    <source>
        <strain evidence="3">SpSt-62</strain>
        <strain evidence="2">SpSt-97</strain>
    </source>
</reference>
<dbReference type="InterPro" id="IPR004435">
    <property type="entry name" value="MobB_dom"/>
</dbReference>
<dbReference type="PANTHER" id="PTHR40072">
    <property type="entry name" value="MOLYBDOPTERIN-GUANINE DINUCLEOTIDE BIOSYNTHESIS ADAPTER PROTEIN-RELATED"/>
    <property type="match status" value="1"/>
</dbReference>
<dbReference type="SUPFAM" id="SSF52540">
    <property type="entry name" value="P-loop containing nucleoside triphosphate hydrolases"/>
    <property type="match status" value="1"/>
</dbReference>
<evidence type="ECO:0000259" key="1">
    <source>
        <dbReference type="Pfam" id="PF03205"/>
    </source>
</evidence>
<dbReference type="GO" id="GO:0006777">
    <property type="term" value="P:Mo-molybdopterin cofactor biosynthetic process"/>
    <property type="evidence" value="ECO:0007669"/>
    <property type="project" value="InterPro"/>
</dbReference>